<reference evidence="2 3" key="1">
    <citation type="journal article" date="2016" name="Mol. Biol. Evol.">
        <title>Comparative Genomics of Early-Diverging Mushroom-Forming Fungi Provides Insights into the Origins of Lignocellulose Decay Capabilities.</title>
        <authorList>
            <person name="Nagy L.G."/>
            <person name="Riley R."/>
            <person name="Tritt A."/>
            <person name="Adam C."/>
            <person name="Daum C."/>
            <person name="Floudas D."/>
            <person name="Sun H."/>
            <person name="Yadav J.S."/>
            <person name="Pangilinan J."/>
            <person name="Larsson K.H."/>
            <person name="Matsuura K."/>
            <person name="Barry K."/>
            <person name="Labutti K."/>
            <person name="Kuo R."/>
            <person name="Ohm R.A."/>
            <person name="Bhattacharya S.S."/>
            <person name="Shirouzu T."/>
            <person name="Yoshinaga Y."/>
            <person name="Martin F.M."/>
            <person name="Grigoriev I.V."/>
            <person name="Hibbett D.S."/>
        </authorList>
    </citation>
    <scope>NUCLEOTIDE SEQUENCE [LARGE SCALE GENOMIC DNA]</scope>
    <source>
        <strain evidence="2 3">HHB14362 ss-1</strain>
    </source>
</reference>
<keyword evidence="1" id="KW-0812">Transmembrane</keyword>
<gene>
    <name evidence="2" type="ORF">NEOLEDRAFT_1160504</name>
</gene>
<name>A0A165V9C8_9AGAM</name>
<evidence type="ECO:0000256" key="1">
    <source>
        <dbReference type="SAM" id="Phobius"/>
    </source>
</evidence>
<dbReference type="Pfam" id="PF03134">
    <property type="entry name" value="TB2_DP1_HVA22"/>
    <property type="match status" value="1"/>
</dbReference>
<protein>
    <recommendedName>
        <fullName evidence="4">Protein YOP1</fullName>
    </recommendedName>
</protein>
<dbReference type="InterPro" id="IPR004345">
    <property type="entry name" value="TB2_DP1_HVA22"/>
</dbReference>
<evidence type="ECO:0008006" key="4">
    <source>
        <dbReference type="Google" id="ProtNLM"/>
    </source>
</evidence>
<keyword evidence="1" id="KW-0472">Membrane</keyword>
<evidence type="ECO:0000313" key="2">
    <source>
        <dbReference type="EMBL" id="KZT29362.1"/>
    </source>
</evidence>
<dbReference type="OrthoDB" id="434647at2759"/>
<keyword evidence="3" id="KW-1185">Reference proteome</keyword>
<organism evidence="2 3">
    <name type="scientific">Neolentinus lepideus HHB14362 ss-1</name>
    <dbReference type="NCBI Taxonomy" id="1314782"/>
    <lineage>
        <taxon>Eukaryota</taxon>
        <taxon>Fungi</taxon>
        <taxon>Dikarya</taxon>
        <taxon>Basidiomycota</taxon>
        <taxon>Agaricomycotina</taxon>
        <taxon>Agaricomycetes</taxon>
        <taxon>Gloeophyllales</taxon>
        <taxon>Gloeophyllaceae</taxon>
        <taxon>Neolentinus</taxon>
    </lineage>
</organism>
<feature type="transmembrane region" description="Helical" evidence="1">
    <location>
        <begin position="114"/>
        <end position="138"/>
    </location>
</feature>
<evidence type="ECO:0000313" key="3">
    <source>
        <dbReference type="Proteomes" id="UP000076761"/>
    </source>
</evidence>
<sequence>MPVVVPILRLSVLFLNVWETYKAYKPPRPSSRNNGKPSARAMTQRKRNMKGCLAVWIVWCCFALYEGTLDGIVGIFIPFYEEIKALLLLFMLLTRARGAEPIYLHVIRPLLKPYAPLLDSMLEAAALFGGLLIMLVSIPVQSVTSWWSRAESAT</sequence>
<dbReference type="AlphaFoldDB" id="A0A165V9C8"/>
<dbReference type="Proteomes" id="UP000076761">
    <property type="component" value="Unassembled WGS sequence"/>
</dbReference>
<dbReference type="EMBL" id="KV425554">
    <property type="protein sequence ID" value="KZT29362.1"/>
    <property type="molecule type" value="Genomic_DNA"/>
</dbReference>
<keyword evidence="1" id="KW-1133">Transmembrane helix</keyword>
<accession>A0A165V9C8</accession>
<proteinExistence type="predicted"/>
<dbReference type="InParanoid" id="A0A165V9C8"/>